<dbReference type="GeneID" id="116335563"/>
<dbReference type="InterPro" id="IPR036770">
    <property type="entry name" value="Ankyrin_rpt-contain_sf"/>
</dbReference>
<feature type="region of interest" description="Disordered" evidence="2">
    <location>
        <begin position="367"/>
        <end position="410"/>
    </location>
</feature>
<dbReference type="PROSITE" id="PS50954">
    <property type="entry name" value="LEM"/>
    <property type="match status" value="1"/>
</dbReference>
<dbReference type="PROSITE" id="PS50088">
    <property type="entry name" value="ANK_REPEAT"/>
    <property type="match status" value="2"/>
</dbReference>
<feature type="repeat" description="ANK" evidence="1">
    <location>
        <begin position="40"/>
        <end position="75"/>
    </location>
</feature>
<dbReference type="CTD" id="126549"/>
<dbReference type="PANTHER" id="PTHR46427">
    <property type="entry name" value="ANKYRIN REPEAT AND LEM DOMAIN-CONTAINING PROTEIN 1"/>
    <property type="match status" value="1"/>
</dbReference>
<dbReference type="GO" id="GO:0005737">
    <property type="term" value="C:cytoplasm"/>
    <property type="evidence" value="ECO:0007669"/>
    <property type="project" value="TreeGrafter"/>
</dbReference>
<reference evidence="4" key="3">
    <citation type="submission" date="2025-09" db="UniProtKB">
        <authorList>
            <consortium name="Ensembl"/>
        </authorList>
    </citation>
    <scope>IDENTIFICATION</scope>
</reference>
<feature type="domain" description="LEM" evidence="3">
    <location>
        <begin position="878"/>
        <end position="922"/>
    </location>
</feature>
<feature type="compositionally biased region" description="Basic and acidic residues" evidence="2">
    <location>
        <begin position="372"/>
        <end position="389"/>
    </location>
</feature>
<dbReference type="CDD" id="cd10454">
    <property type="entry name" value="GIY-YIG_COG3680_Meta"/>
    <property type="match status" value="1"/>
</dbReference>
<gene>
    <name evidence="4" type="primary">ankle1</name>
</gene>
<keyword evidence="1" id="KW-0040">ANK repeat</keyword>
<keyword evidence="5" id="KW-1185">Reference proteome</keyword>
<evidence type="ECO:0000313" key="4">
    <source>
        <dbReference type="Ensembl" id="ENSOABP00000060877.1"/>
    </source>
</evidence>
<dbReference type="PANTHER" id="PTHR46427:SF1">
    <property type="entry name" value="ANKYRIN REPEAT AND LEM DOMAIN-CONTAINING PROTEIN 1"/>
    <property type="match status" value="1"/>
</dbReference>
<dbReference type="InterPro" id="IPR003887">
    <property type="entry name" value="LEM_dom"/>
</dbReference>
<feature type="compositionally biased region" description="Low complexity" evidence="2">
    <location>
        <begin position="728"/>
        <end position="745"/>
    </location>
</feature>
<dbReference type="KEGG" id="oau:116335563"/>
<proteinExistence type="predicted"/>
<dbReference type="AlphaFoldDB" id="A0AAZ1WZL6"/>
<dbReference type="GO" id="GO:0004520">
    <property type="term" value="F:DNA endonuclease activity"/>
    <property type="evidence" value="ECO:0007669"/>
    <property type="project" value="TreeGrafter"/>
</dbReference>
<dbReference type="GO" id="GO:0000712">
    <property type="term" value="P:resolution of meiotic recombination intermediates"/>
    <property type="evidence" value="ECO:0007669"/>
    <property type="project" value="TreeGrafter"/>
</dbReference>
<reference evidence="5" key="1">
    <citation type="submission" date="2020-03" db="EMBL/GenBank/DDBJ databases">
        <title>Evolution of repeat sequences and sex chromosomes of tilapia species revealed by chromosome-level genomes.</title>
        <authorList>
            <person name="Xu L."/>
            <person name="Tao W."/>
            <person name="Wang D."/>
            <person name="Zhou Q."/>
        </authorList>
    </citation>
    <scope>NUCLEOTIDE SEQUENCE [LARGE SCALE GENOMIC DNA]</scope>
    <source>
        <strain evidence="5">Israel</strain>
    </source>
</reference>
<evidence type="ECO:0000259" key="3">
    <source>
        <dbReference type="PROSITE" id="PS50954"/>
    </source>
</evidence>
<dbReference type="SUPFAM" id="SSF48403">
    <property type="entry name" value="Ankyrin repeat"/>
    <property type="match status" value="1"/>
</dbReference>
<feature type="compositionally biased region" description="Low complexity" evidence="2">
    <location>
        <begin position="395"/>
        <end position="409"/>
    </location>
</feature>
<dbReference type="Gene3D" id="1.25.40.20">
    <property type="entry name" value="Ankyrin repeat-containing domain"/>
    <property type="match status" value="1"/>
</dbReference>
<dbReference type="InterPro" id="IPR002110">
    <property type="entry name" value="Ankyrin_rpt"/>
</dbReference>
<dbReference type="InterPro" id="IPR034998">
    <property type="entry name" value="ANKLE1"/>
</dbReference>
<dbReference type="Gene3D" id="1.10.720.40">
    <property type="match status" value="1"/>
</dbReference>
<name>A0AAZ1WZL6_OREAU</name>
<dbReference type="Pfam" id="PF12796">
    <property type="entry name" value="Ank_2"/>
    <property type="match status" value="1"/>
</dbReference>
<evidence type="ECO:0000256" key="1">
    <source>
        <dbReference type="PROSITE-ProRule" id="PRU00023"/>
    </source>
</evidence>
<feature type="compositionally biased region" description="Low complexity" evidence="2">
    <location>
        <begin position="542"/>
        <end position="567"/>
    </location>
</feature>
<dbReference type="CDD" id="cd12934">
    <property type="entry name" value="LEM"/>
    <property type="match status" value="1"/>
</dbReference>
<feature type="region of interest" description="Disordered" evidence="2">
    <location>
        <begin position="516"/>
        <end position="597"/>
    </location>
</feature>
<dbReference type="PROSITE" id="PS50297">
    <property type="entry name" value="ANK_REP_REGION"/>
    <property type="match status" value="1"/>
</dbReference>
<dbReference type="GO" id="GO:0005654">
    <property type="term" value="C:nucleoplasm"/>
    <property type="evidence" value="ECO:0007669"/>
    <property type="project" value="TreeGrafter"/>
</dbReference>
<dbReference type="RefSeq" id="XP_031615153.2">
    <property type="nucleotide sequence ID" value="XM_031759293.2"/>
</dbReference>
<dbReference type="SUPFAM" id="SSF63451">
    <property type="entry name" value="LEM domain"/>
    <property type="match status" value="1"/>
</dbReference>
<feature type="repeat" description="ANK" evidence="1">
    <location>
        <begin position="76"/>
        <end position="108"/>
    </location>
</feature>
<feature type="compositionally biased region" description="Basic and acidic residues" evidence="2">
    <location>
        <begin position="698"/>
        <end position="710"/>
    </location>
</feature>
<reference evidence="4" key="2">
    <citation type="submission" date="2025-08" db="UniProtKB">
        <authorList>
            <consortium name="Ensembl"/>
        </authorList>
    </citation>
    <scope>IDENTIFICATION</scope>
</reference>
<evidence type="ECO:0000313" key="5">
    <source>
        <dbReference type="Proteomes" id="UP000472276"/>
    </source>
</evidence>
<protein>
    <recommendedName>
        <fullName evidence="3">LEM domain-containing protein</fullName>
    </recommendedName>
</protein>
<organism evidence="4 5">
    <name type="scientific">Oreochromis aureus</name>
    <name type="common">Israeli tilapia</name>
    <name type="synonym">Chromis aureus</name>
    <dbReference type="NCBI Taxonomy" id="47969"/>
    <lineage>
        <taxon>Eukaryota</taxon>
        <taxon>Metazoa</taxon>
        <taxon>Chordata</taxon>
        <taxon>Craniata</taxon>
        <taxon>Vertebrata</taxon>
        <taxon>Euteleostomi</taxon>
        <taxon>Actinopterygii</taxon>
        <taxon>Neopterygii</taxon>
        <taxon>Teleostei</taxon>
        <taxon>Neoteleostei</taxon>
        <taxon>Acanthomorphata</taxon>
        <taxon>Ovalentaria</taxon>
        <taxon>Cichlomorphae</taxon>
        <taxon>Cichliformes</taxon>
        <taxon>Cichlidae</taxon>
        <taxon>African cichlids</taxon>
        <taxon>Pseudocrenilabrinae</taxon>
        <taxon>Oreochromini</taxon>
        <taxon>Oreochromis</taxon>
    </lineage>
</organism>
<dbReference type="Ensembl" id="ENSOABT00000062114.1">
    <property type="protein sequence ID" value="ENSOABP00000060877.1"/>
    <property type="gene ID" value="ENSOABG00000035236.1"/>
</dbReference>
<dbReference type="Proteomes" id="UP000472276">
    <property type="component" value="Unassembled WGS sequence"/>
</dbReference>
<feature type="region of interest" description="Disordered" evidence="2">
    <location>
        <begin position="689"/>
        <end position="762"/>
    </location>
</feature>
<dbReference type="Pfam" id="PF22945">
    <property type="entry name" value="LEM-3_GIY-YIG"/>
    <property type="match status" value="1"/>
</dbReference>
<accession>A0AAZ1WZL6</accession>
<evidence type="ECO:0000256" key="2">
    <source>
        <dbReference type="SAM" id="MobiDB-lite"/>
    </source>
</evidence>
<dbReference type="Pfam" id="PF03020">
    <property type="entry name" value="LEM"/>
    <property type="match status" value="1"/>
</dbReference>
<dbReference type="SMART" id="SM00540">
    <property type="entry name" value="LEM"/>
    <property type="match status" value="1"/>
</dbReference>
<dbReference type="InterPro" id="IPR011015">
    <property type="entry name" value="LEM/LEM-like_dom_sf"/>
</dbReference>
<sequence>MDRHARRLASQLCKAVNEGDPRSLQQLLLQGANPNLVGTKGVAAVHLAAGKETEKNTRCLKTLLQYGADPNRRSSEGLTPLHVAALWGCYQNLKLLLMNGGNPNIKDNEGNTPQQLAEQQENRRCAHLLQEYQASPTDTEEDDIPQFQYSLYSDQRDMSSYPESDYSFSSHTSMISDFGEAPLSSTRRSSIFNLSNINGRLTCRSVSYHRPSYPSILSSTRMSAVEPAAAVLNLKEDGNCTDDTTSKGEECTAAPDGIIPPSNFPAVSSMRTSRKSVSFRDDVDEYYPVFSPESPQQNPAVDGCQRSLPFDISEYSDFLDSERMAAILDKQGIDATSPDHVYIFCRESSESTEEDLEKTVLVHCALEESDDEQKTERAKEGHGNSDEKKVHCHAGGSSSGTSSSHYSSCESDHYTSALDASVNPEHFSLSAADDVSAKTALDRKTLISTNSDCELTNIHMEANTDSKPQTVERLSGMLNKLTLSGVKNPNNDIVQGCGGNDVDSPSKGDVVESAAVEEKSDHPFTPSPFVTGRTRSRMSRCSLRTSRTPESLSSTSSLFEDTLPTPVRTRRQTPRSPTSEEFYNSPRSPSSAQCFSGRPREGGCLSVDCQETQSSTLRGSSVNNSQADTLLLSTSVTDSAVQSQTLCDTFLLKNNNDNSVSAYETNLAEIALAMREQNCNLTEDGEFLTDDLTSSDETTAKRNVNDAPHEEEVESLNNEDAWITRDCSSLPDSVSSSSTSSYGSPRRSKEDSDFPCTPGTGCTPRYSMSRLSSCRRPQHLANLSYTPGGRPHIQDVDEPVEYLYTDTERGHKLIETHVPPTTDTSLSSSVSTTSSEETILYDWRSLDADMVDSKGKENQKPQVVVQKAENEKCVDNMLPEIRGLTDKELRSRLVELGESPGPITSRTRPTYMRRLCRLVQESNCQSQYQQKKLEQPQADAGYSPELCRVLETFNLPNCQADEQALCQQFDQPDQNRKWREGIIKSSFNYLLLDPRVTKNLPFRSHTMTPKECFQTFIHAIFYVGKGKRSRPYSHLYEALEYFKGDKTSKKLCPKVQHILQVWNAGQGVISLHCFQNVIPVEAYTREACMVEAIGLKMLTNQKRGDFYGIVSNWQTKKKRELGIHLLYRAMQIFLAEGERQLRPADIRQ</sequence>
<feature type="compositionally biased region" description="Polar residues" evidence="2">
    <location>
        <begin position="579"/>
        <end position="594"/>
    </location>
</feature>
<dbReference type="GO" id="GO:0000724">
    <property type="term" value="P:double-strand break repair via homologous recombination"/>
    <property type="evidence" value="ECO:0007669"/>
    <property type="project" value="TreeGrafter"/>
</dbReference>
<dbReference type="SMART" id="SM00248">
    <property type="entry name" value="ANK"/>
    <property type="match status" value="4"/>
</dbReference>